<proteinExistence type="inferred from homology"/>
<keyword evidence="8" id="KW-1133">Transmembrane helix</keyword>
<keyword evidence="4" id="KW-0812">Transmembrane</keyword>
<protein>
    <submittedName>
        <fullName evidence="10">Type VII secretion protein EccB</fullName>
    </submittedName>
</protein>
<dbReference type="NCBIfam" id="TIGR03919">
    <property type="entry name" value="T7SS_EccB"/>
    <property type="match status" value="1"/>
</dbReference>
<evidence type="ECO:0000256" key="8">
    <source>
        <dbReference type="ARBA" id="ARBA00022989"/>
    </source>
</evidence>
<keyword evidence="6" id="KW-0378">Hydrolase</keyword>
<dbReference type="Pfam" id="PF05108">
    <property type="entry name" value="T7SS_ESX1_EccB"/>
    <property type="match status" value="1"/>
</dbReference>
<comment type="subcellular location">
    <subcellularLocation>
        <location evidence="1">Cell membrane</location>
        <topology evidence="1">Single-pass membrane protein</topology>
    </subcellularLocation>
</comment>
<gene>
    <name evidence="10" type="primary">eccB</name>
    <name evidence="10" type="ORF">ACFP3V_09370</name>
</gene>
<dbReference type="RefSeq" id="WP_380581849.1">
    <property type="nucleotide sequence ID" value="NZ_JBHSQJ010000033.1"/>
</dbReference>
<evidence type="ECO:0000256" key="4">
    <source>
        <dbReference type="ARBA" id="ARBA00022692"/>
    </source>
</evidence>
<dbReference type="PANTHER" id="PTHR40765">
    <property type="entry name" value="ESX-2 SECRETION SYSTEM ATPASE ECCB2"/>
    <property type="match status" value="1"/>
</dbReference>
<keyword evidence="7" id="KW-0067">ATP-binding</keyword>
<comment type="caution">
    <text evidence="10">The sequence shown here is derived from an EMBL/GenBank/DDBJ whole genome shotgun (WGS) entry which is preliminary data.</text>
</comment>
<evidence type="ECO:0000256" key="7">
    <source>
        <dbReference type="ARBA" id="ARBA00022840"/>
    </source>
</evidence>
<evidence type="ECO:0000256" key="1">
    <source>
        <dbReference type="ARBA" id="ARBA00004162"/>
    </source>
</evidence>
<evidence type="ECO:0000256" key="9">
    <source>
        <dbReference type="ARBA" id="ARBA00023136"/>
    </source>
</evidence>
<name>A0ABW1FY64_9ACTN</name>
<comment type="similarity">
    <text evidence="2">Belongs to the EccB family.</text>
</comment>
<evidence type="ECO:0000256" key="3">
    <source>
        <dbReference type="ARBA" id="ARBA00022475"/>
    </source>
</evidence>
<evidence type="ECO:0000313" key="11">
    <source>
        <dbReference type="Proteomes" id="UP001596174"/>
    </source>
</evidence>
<dbReference type="PANTHER" id="PTHR40765:SF2">
    <property type="entry name" value="ESX-2 SECRETION SYSTEM ATPASE ECCB2"/>
    <property type="match status" value="1"/>
</dbReference>
<reference evidence="11" key="1">
    <citation type="journal article" date="2019" name="Int. J. Syst. Evol. Microbiol.">
        <title>The Global Catalogue of Microorganisms (GCM) 10K type strain sequencing project: providing services to taxonomists for standard genome sequencing and annotation.</title>
        <authorList>
            <consortium name="The Broad Institute Genomics Platform"/>
            <consortium name="The Broad Institute Genome Sequencing Center for Infectious Disease"/>
            <person name="Wu L."/>
            <person name="Ma J."/>
        </authorList>
    </citation>
    <scope>NUCLEOTIDE SEQUENCE [LARGE SCALE GENOMIC DNA]</scope>
    <source>
        <strain evidence="11">JCM 4816</strain>
    </source>
</reference>
<evidence type="ECO:0000256" key="2">
    <source>
        <dbReference type="ARBA" id="ARBA00008149"/>
    </source>
</evidence>
<dbReference type="InterPro" id="IPR044857">
    <property type="entry name" value="T7SS_EccB_R1"/>
</dbReference>
<evidence type="ECO:0000256" key="5">
    <source>
        <dbReference type="ARBA" id="ARBA00022741"/>
    </source>
</evidence>
<sequence>MASRKYELSAYTYSRRRTVAAFLRPDGGGSVEDAPKPLRALVPSVVLGVVTVAVFGAIGIVKPSAPKDWQTANAVIVDRQTTTRYVMLGGVLHPVLNIASARLLLQDKSTVVEVDDKVLTSPSVKRGATLGIPYAPDSLPTADEAAAPKTWAACDRQGDGGVDQKLFVLGRGQEAALNQRLSARQAFYVQGPDGARFLVDAGGTAHKLLRGSVSPAAVQAAKQSDDPWAYLATAAFGGTVQRPQPVTKEWLDALRPGDPISLQLPNLDGRFGQTVAVPGSGVPNRVGDVFHTSSTGLHYVVLKDGVHPVSAFTARLLDALHPGQPEQQVDALAVAGANERSPYAADLDWPTAAVEQANTGGVACAVYDGAQTGVGPAKYALWTGSSYPVAQAASGTAGVYVTPGTGLLYRAVSGTSTDSGAVDLLTDAGLRYPVPQNGGAQSRLGYGDLKQPLPVPQAWSALVPTGPALNPTAAGQPQGS</sequence>
<dbReference type="InterPro" id="IPR007795">
    <property type="entry name" value="T7SS_EccB"/>
</dbReference>
<accession>A0ABW1FY64</accession>
<keyword evidence="3" id="KW-1003">Cell membrane</keyword>
<evidence type="ECO:0000256" key="6">
    <source>
        <dbReference type="ARBA" id="ARBA00022801"/>
    </source>
</evidence>
<keyword evidence="11" id="KW-1185">Reference proteome</keyword>
<dbReference type="Gene3D" id="2.40.50.910">
    <property type="entry name" value="Type VII secretion system EccB, repeat 3 domain"/>
    <property type="match status" value="1"/>
</dbReference>
<dbReference type="Gene3D" id="3.30.2390.20">
    <property type="entry name" value="Type VII secretion system EccB, repeat 1 domain"/>
    <property type="match status" value="1"/>
</dbReference>
<organism evidence="10 11">
    <name type="scientific">Streptacidiphilus monticola</name>
    <dbReference type="NCBI Taxonomy" id="2161674"/>
    <lineage>
        <taxon>Bacteria</taxon>
        <taxon>Bacillati</taxon>
        <taxon>Actinomycetota</taxon>
        <taxon>Actinomycetes</taxon>
        <taxon>Kitasatosporales</taxon>
        <taxon>Streptomycetaceae</taxon>
        <taxon>Streptacidiphilus</taxon>
    </lineage>
</organism>
<keyword evidence="9" id="KW-0472">Membrane</keyword>
<dbReference type="Proteomes" id="UP001596174">
    <property type="component" value="Unassembled WGS sequence"/>
</dbReference>
<evidence type="ECO:0000313" key="10">
    <source>
        <dbReference type="EMBL" id="MFC5907430.1"/>
    </source>
</evidence>
<dbReference type="EMBL" id="JBHSQJ010000033">
    <property type="protein sequence ID" value="MFC5907430.1"/>
    <property type="molecule type" value="Genomic_DNA"/>
</dbReference>
<keyword evidence="5" id="KW-0547">Nucleotide-binding</keyword>
<dbReference type="InterPro" id="IPR042485">
    <property type="entry name" value="T7SS_EccB_R3"/>
</dbReference>